<dbReference type="InterPro" id="IPR011109">
    <property type="entry name" value="DNA_bind_recombinase_dom"/>
</dbReference>
<gene>
    <name evidence="2" type="ORF">SDC9_121354</name>
</gene>
<dbReference type="EMBL" id="VSSQ01025915">
    <property type="protein sequence ID" value="MPM74366.1"/>
    <property type="molecule type" value="Genomic_DNA"/>
</dbReference>
<dbReference type="Gene3D" id="3.90.1750.20">
    <property type="entry name" value="Putative Large Serine Recombinase, Chain B, Domain 2"/>
    <property type="match status" value="1"/>
</dbReference>
<organism evidence="2">
    <name type="scientific">bioreactor metagenome</name>
    <dbReference type="NCBI Taxonomy" id="1076179"/>
    <lineage>
        <taxon>unclassified sequences</taxon>
        <taxon>metagenomes</taxon>
        <taxon>ecological metagenomes</taxon>
    </lineage>
</organism>
<evidence type="ECO:0000313" key="2">
    <source>
        <dbReference type="EMBL" id="MPM74366.1"/>
    </source>
</evidence>
<dbReference type="PROSITE" id="PS51737">
    <property type="entry name" value="RECOMBINASE_DNA_BIND"/>
    <property type="match status" value="1"/>
</dbReference>
<proteinExistence type="predicted"/>
<dbReference type="GO" id="GO:0000150">
    <property type="term" value="F:DNA strand exchange activity"/>
    <property type="evidence" value="ECO:0007669"/>
    <property type="project" value="InterPro"/>
</dbReference>
<comment type="caution">
    <text evidence="2">The sequence shown here is derived from an EMBL/GenBank/DDBJ whole genome shotgun (WGS) entry which is preliminary data.</text>
</comment>
<dbReference type="GO" id="GO:0003677">
    <property type="term" value="F:DNA binding"/>
    <property type="evidence" value="ECO:0007669"/>
    <property type="project" value="InterPro"/>
</dbReference>
<sequence length="151" mass="17720">MRIEANRKVGVNMMHTPYGYKIEKGQAVIDEPVAEKVRQLFVEFLNCGSMRAAAVKVGIEKTHSVIGRLLKNEVYLGDEYYTQLIDEELFHKVQELRNNNARSQNRIRDYIKQAPVAENIQYRIGKVQQRYENPYQQAEYAYGLIEEEKYE</sequence>
<name>A0A645CBP2_9ZZZZ</name>
<dbReference type="AlphaFoldDB" id="A0A645CBP2"/>
<dbReference type="InterPro" id="IPR038109">
    <property type="entry name" value="DNA_bind_recomb_sf"/>
</dbReference>
<accession>A0A645CBP2</accession>
<evidence type="ECO:0000259" key="1">
    <source>
        <dbReference type="PROSITE" id="PS51737"/>
    </source>
</evidence>
<reference evidence="2" key="1">
    <citation type="submission" date="2019-08" db="EMBL/GenBank/DDBJ databases">
        <authorList>
            <person name="Kucharzyk K."/>
            <person name="Murdoch R.W."/>
            <person name="Higgins S."/>
            <person name="Loffler F."/>
        </authorList>
    </citation>
    <scope>NUCLEOTIDE SEQUENCE</scope>
</reference>
<feature type="domain" description="Recombinase" evidence="1">
    <location>
        <begin position="17"/>
        <end position="103"/>
    </location>
</feature>
<protein>
    <recommendedName>
        <fullName evidence="1">Recombinase domain-containing protein</fullName>
    </recommendedName>
</protein>